<dbReference type="PANTHER" id="PTHR43593">
    <property type="match status" value="1"/>
</dbReference>
<evidence type="ECO:0000259" key="1">
    <source>
        <dbReference type="Pfam" id="PF01408"/>
    </source>
</evidence>
<dbReference type="InterPro" id="IPR000683">
    <property type="entry name" value="Gfo/Idh/MocA-like_OxRdtase_N"/>
</dbReference>
<dbReference type="Pfam" id="PF01408">
    <property type="entry name" value="GFO_IDH_MocA"/>
    <property type="match status" value="1"/>
</dbReference>
<dbReference type="SUPFAM" id="SSF51735">
    <property type="entry name" value="NAD(P)-binding Rossmann-fold domains"/>
    <property type="match status" value="1"/>
</dbReference>
<keyword evidence="4" id="KW-1185">Reference proteome</keyword>
<dbReference type="OrthoDB" id="9815825at2"/>
<dbReference type="GO" id="GO:0000166">
    <property type="term" value="F:nucleotide binding"/>
    <property type="evidence" value="ECO:0007669"/>
    <property type="project" value="InterPro"/>
</dbReference>
<protein>
    <submittedName>
        <fullName evidence="3">Gfo/Idh/MocA family oxidoreductase</fullName>
    </submittedName>
</protein>
<reference evidence="3 4" key="1">
    <citation type="submission" date="2019-07" db="EMBL/GenBank/DDBJ databases">
        <title>Novel species isolated from glacier.</title>
        <authorList>
            <person name="Liu Q."/>
            <person name="Xin Y.-H."/>
        </authorList>
    </citation>
    <scope>NUCLEOTIDE SEQUENCE [LARGE SCALE GENOMIC DNA]</scope>
    <source>
        <strain evidence="3 4">LB1R16</strain>
    </source>
</reference>
<evidence type="ECO:0000313" key="3">
    <source>
        <dbReference type="EMBL" id="TRW18336.1"/>
    </source>
</evidence>
<sequence>MRWGIVGAGMMGIEHIQNLRITPGAQVVALADPHAPSIARATAAAGGEVAAFDSAEALAASGLCDAVVVASPNFTHIDVLQPLFAAGLHILCEKPLATTIADAQAVARRAATYDRVFWTGMEYRYMPPAAAFIEQVHGGAVGTLRMLSIREHRFPFLVKVGDWNRFAENTGGTMVEKCCHFFDLMRVIVRAEPVRVYCSGAMDVNHRDERYDGRVPDIIDNSYTVVDFDNGVRAMLDLSMFAEGAENQEEIAAVGDEARLEVFVPSSELVLSRRTGFMNPKAVTRTHVNVDPAALAAGHHHGASFYSHAAFARAVRGQGKVEVTADDGLRAVAMGVAAEISAREHRVVTMAELL</sequence>
<dbReference type="SUPFAM" id="SSF55347">
    <property type="entry name" value="Glyceraldehyde-3-phosphate dehydrogenase-like, C-terminal domain"/>
    <property type="match status" value="1"/>
</dbReference>
<evidence type="ECO:0000313" key="4">
    <source>
        <dbReference type="Proteomes" id="UP000317894"/>
    </source>
</evidence>
<gene>
    <name evidence="3" type="ORF">FMM06_02020</name>
</gene>
<organism evidence="3 4">
    <name type="scientific">Glacieibacterium frigidum</name>
    <dbReference type="NCBI Taxonomy" id="2593303"/>
    <lineage>
        <taxon>Bacteria</taxon>
        <taxon>Pseudomonadati</taxon>
        <taxon>Pseudomonadota</taxon>
        <taxon>Alphaproteobacteria</taxon>
        <taxon>Sphingomonadales</taxon>
        <taxon>Sphingosinicellaceae</taxon>
        <taxon>Glacieibacterium</taxon>
    </lineage>
</organism>
<dbReference type="EMBL" id="VJWA01000001">
    <property type="protein sequence ID" value="TRW18336.1"/>
    <property type="molecule type" value="Genomic_DNA"/>
</dbReference>
<feature type="domain" description="Gfo/Idh/MocA-like oxidoreductase C-terminal" evidence="2">
    <location>
        <begin position="134"/>
        <end position="350"/>
    </location>
</feature>
<dbReference type="InterPro" id="IPR036291">
    <property type="entry name" value="NAD(P)-bd_dom_sf"/>
</dbReference>
<dbReference type="Pfam" id="PF02894">
    <property type="entry name" value="GFO_IDH_MocA_C"/>
    <property type="match status" value="1"/>
</dbReference>
<proteinExistence type="predicted"/>
<accession>A0A552UJB5</accession>
<dbReference type="InterPro" id="IPR050424">
    <property type="entry name" value="Gfo-Idh-MocA_inositol_DH"/>
</dbReference>
<dbReference type="PANTHER" id="PTHR43593:SF1">
    <property type="entry name" value="INOSITOL 2-DEHYDROGENASE"/>
    <property type="match status" value="1"/>
</dbReference>
<name>A0A552UJB5_9SPHN</name>
<feature type="domain" description="Gfo/Idh/MocA-like oxidoreductase N-terminal" evidence="1">
    <location>
        <begin position="1"/>
        <end position="120"/>
    </location>
</feature>
<dbReference type="Gene3D" id="3.30.360.10">
    <property type="entry name" value="Dihydrodipicolinate Reductase, domain 2"/>
    <property type="match status" value="1"/>
</dbReference>
<comment type="caution">
    <text evidence="3">The sequence shown here is derived from an EMBL/GenBank/DDBJ whole genome shotgun (WGS) entry which is preliminary data.</text>
</comment>
<dbReference type="Gene3D" id="3.40.50.720">
    <property type="entry name" value="NAD(P)-binding Rossmann-like Domain"/>
    <property type="match status" value="1"/>
</dbReference>
<dbReference type="Proteomes" id="UP000317894">
    <property type="component" value="Unassembled WGS sequence"/>
</dbReference>
<dbReference type="InterPro" id="IPR004104">
    <property type="entry name" value="Gfo/Idh/MocA-like_OxRdtase_C"/>
</dbReference>
<dbReference type="AlphaFoldDB" id="A0A552UJB5"/>
<evidence type="ECO:0000259" key="2">
    <source>
        <dbReference type="Pfam" id="PF02894"/>
    </source>
</evidence>